<dbReference type="GO" id="GO:0002143">
    <property type="term" value="P:tRNA wobble position uridine thiolation"/>
    <property type="evidence" value="ECO:0007669"/>
    <property type="project" value="TreeGrafter"/>
</dbReference>
<reference evidence="13" key="1">
    <citation type="submission" date="2020-02" db="EMBL/GenBank/DDBJ databases">
        <authorList>
            <person name="Meier V. D."/>
        </authorList>
    </citation>
    <scope>NUCLEOTIDE SEQUENCE</scope>
    <source>
        <strain evidence="13">AVDCRST_MAG18</strain>
    </source>
</reference>
<feature type="active site" description="Cysteine persulfide intermediate" evidence="9">
    <location>
        <position position="251"/>
    </location>
</feature>
<dbReference type="HAMAP" id="MF_00144">
    <property type="entry name" value="tRNA_thiouridyl_MnmA"/>
    <property type="match status" value="1"/>
</dbReference>
<evidence type="ECO:0000256" key="9">
    <source>
        <dbReference type="HAMAP-Rule" id="MF_00144"/>
    </source>
</evidence>
<dbReference type="CDD" id="cd01998">
    <property type="entry name" value="MnmA_TRMU-like"/>
    <property type="match status" value="1"/>
</dbReference>
<dbReference type="GO" id="GO:0000049">
    <property type="term" value="F:tRNA binding"/>
    <property type="evidence" value="ECO:0007669"/>
    <property type="project" value="UniProtKB-KW"/>
</dbReference>
<protein>
    <recommendedName>
        <fullName evidence="9">tRNA-specific 2-thiouridylase MnmA</fullName>
        <ecNumber evidence="9">2.8.1.13</ecNumber>
    </recommendedName>
</protein>
<feature type="region of interest" description="Interaction with tRNA" evidence="9">
    <location>
        <begin position="201"/>
        <end position="203"/>
    </location>
</feature>
<evidence type="ECO:0000256" key="1">
    <source>
        <dbReference type="ARBA" id="ARBA00022555"/>
    </source>
</evidence>
<comment type="subcellular location">
    <subcellularLocation>
        <location evidence="9">Cytoplasm</location>
    </subcellularLocation>
</comment>
<feature type="region of interest" description="Interaction with tRNA" evidence="9">
    <location>
        <begin position="357"/>
        <end position="358"/>
    </location>
</feature>
<evidence type="ECO:0000259" key="11">
    <source>
        <dbReference type="Pfam" id="PF20258"/>
    </source>
</evidence>
<keyword evidence="2 9" id="KW-0808">Transferase</keyword>
<comment type="similarity">
    <text evidence="9">Belongs to the MnmA/TRMU family.</text>
</comment>
<dbReference type="InterPro" id="IPR023382">
    <property type="entry name" value="MnmA-like_central_sf"/>
</dbReference>
<comment type="caution">
    <text evidence="9">Lacks conserved residue(s) required for the propagation of feature annotation.</text>
</comment>
<gene>
    <name evidence="9" type="primary">mnmA</name>
    <name evidence="13" type="ORF">AVDCRST_MAG18-4423</name>
</gene>
<dbReference type="NCBIfam" id="NF001138">
    <property type="entry name" value="PRK00143.1"/>
    <property type="match status" value="1"/>
</dbReference>
<comment type="function">
    <text evidence="9">Catalyzes the 2-thiolation of uridine at the wobble position (U34) of tRNA, leading to the formation of s(2)U34.</text>
</comment>
<dbReference type="Pfam" id="PF20258">
    <property type="entry name" value="tRNA_Me_trans_C"/>
    <property type="match status" value="1"/>
</dbReference>
<dbReference type="PANTHER" id="PTHR11933:SF5">
    <property type="entry name" value="MITOCHONDRIAL TRNA-SPECIFIC 2-THIOURIDYLASE 1"/>
    <property type="match status" value="1"/>
</dbReference>
<dbReference type="Gene3D" id="3.40.50.620">
    <property type="entry name" value="HUPs"/>
    <property type="match status" value="1"/>
</dbReference>
<feature type="active site" description="Nucleophile" evidence="9">
    <location>
        <position position="154"/>
    </location>
</feature>
<dbReference type="SUPFAM" id="SSF52402">
    <property type="entry name" value="Adenine nucleotide alpha hydrolases-like"/>
    <property type="match status" value="1"/>
</dbReference>
<keyword evidence="6 9" id="KW-0694">RNA-binding</keyword>
<dbReference type="Pfam" id="PF03054">
    <property type="entry name" value="tRNA_Me_trans"/>
    <property type="match status" value="1"/>
</dbReference>
<evidence type="ECO:0000313" key="13">
    <source>
        <dbReference type="EMBL" id="CAA9588647.1"/>
    </source>
</evidence>
<dbReference type="EMBL" id="CADCWN010000353">
    <property type="protein sequence ID" value="CAA9588647.1"/>
    <property type="molecule type" value="Genomic_DNA"/>
</dbReference>
<proteinExistence type="inferred from homology"/>
<dbReference type="GO" id="GO:0005524">
    <property type="term" value="F:ATP binding"/>
    <property type="evidence" value="ECO:0007669"/>
    <property type="project" value="UniProtKB-KW"/>
</dbReference>
<evidence type="ECO:0000256" key="4">
    <source>
        <dbReference type="ARBA" id="ARBA00022741"/>
    </source>
</evidence>
<evidence type="ECO:0000259" key="12">
    <source>
        <dbReference type="Pfam" id="PF20259"/>
    </source>
</evidence>
<feature type="binding site" evidence="9">
    <location>
        <begin position="63"/>
        <end position="70"/>
    </location>
    <ligand>
        <name>ATP</name>
        <dbReference type="ChEBI" id="CHEBI:30616"/>
    </ligand>
</feature>
<keyword evidence="1 9" id="KW-0820">tRNA-binding</keyword>
<sequence>MIATKTRTLPVLPAPPTARPSEAGESCAINTPTPIDEDVRIDLGEALERAQLPPGQGRLAVVAMSGGVDSGVTALLMKEAGYRTIGINMRLFTPEEGHSQCCSIDDMEDARAVCQRLGVPFYPLNMEREFVGAVIDPFVDAYLAGQTPNPCLECNRKPKFGFLLGRAKALGAVALATGHYARAERNPDGRFCLRRAHDERKDQSYVLYTLTQEQLGRVLFPVGALTKPEVRALAWQYELPVARKAESQDICFVPTGDYAAFVLSRRPGAARPGPIVDPAGRVLGEHRGLIHYTVGQRRGLGLTSQEPLFVMALDTGDNRLVVGTAGQLGFVSLRASAVNYVGGATPSGPQPILAVLRYRGQEHPATLIPTGPDTARLEFAEPPRSVAPGQAVVFYDAHDRSLVLGGGTVEGTERGA</sequence>
<evidence type="ECO:0000256" key="6">
    <source>
        <dbReference type="ARBA" id="ARBA00022884"/>
    </source>
</evidence>
<dbReference type="InterPro" id="IPR004506">
    <property type="entry name" value="MnmA-like"/>
</dbReference>
<feature type="disulfide bond" description="Alternate" evidence="9">
    <location>
        <begin position="154"/>
        <end position="251"/>
    </location>
</feature>
<keyword evidence="7 9" id="KW-1015">Disulfide bond</keyword>
<evidence type="ECO:0000256" key="7">
    <source>
        <dbReference type="ARBA" id="ARBA00023157"/>
    </source>
</evidence>
<evidence type="ECO:0000256" key="3">
    <source>
        <dbReference type="ARBA" id="ARBA00022694"/>
    </source>
</evidence>
<organism evidence="13">
    <name type="scientific">uncultured Thermomicrobiales bacterium</name>
    <dbReference type="NCBI Taxonomy" id="1645740"/>
    <lineage>
        <taxon>Bacteria</taxon>
        <taxon>Pseudomonadati</taxon>
        <taxon>Thermomicrobiota</taxon>
        <taxon>Thermomicrobia</taxon>
        <taxon>Thermomicrobiales</taxon>
        <taxon>environmental samples</taxon>
    </lineage>
</organism>
<feature type="domain" description="tRNA-specific 2-thiouridylase MnmA-like C-terminal" evidence="11">
    <location>
        <begin position="332"/>
        <end position="409"/>
    </location>
</feature>
<evidence type="ECO:0000256" key="5">
    <source>
        <dbReference type="ARBA" id="ARBA00022840"/>
    </source>
</evidence>
<name>A0A6J4VUG5_9BACT</name>
<dbReference type="EC" id="2.8.1.13" evidence="9"/>
<comment type="catalytic activity">
    <reaction evidence="8 9">
        <text>S-sulfanyl-L-cysteinyl-[protein] + uridine(34) in tRNA + AH2 + ATP = 2-thiouridine(34) in tRNA + L-cysteinyl-[protein] + A + AMP + diphosphate + H(+)</text>
        <dbReference type="Rhea" id="RHEA:47032"/>
        <dbReference type="Rhea" id="RHEA-COMP:10131"/>
        <dbReference type="Rhea" id="RHEA-COMP:11726"/>
        <dbReference type="Rhea" id="RHEA-COMP:11727"/>
        <dbReference type="Rhea" id="RHEA-COMP:11728"/>
        <dbReference type="ChEBI" id="CHEBI:13193"/>
        <dbReference type="ChEBI" id="CHEBI:15378"/>
        <dbReference type="ChEBI" id="CHEBI:17499"/>
        <dbReference type="ChEBI" id="CHEBI:29950"/>
        <dbReference type="ChEBI" id="CHEBI:30616"/>
        <dbReference type="ChEBI" id="CHEBI:33019"/>
        <dbReference type="ChEBI" id="CHEBI:61963"/>
        <dbReference type="ChEBI" id="CHEBI:65315"/>
        <dbReference type="ChEBI" id="CHEBI:87170"/>
        <dbReference type="ChEBI" id="CHEBI:456215"/>
        <dbReference type="EC" id="2.8.1.13"/>
    </reaction>
</comment>
<accession>A0A6J4VUG5</accession>
<dbReference type="AlphaFoldDB" id="A0A6J4VUG5"/>
<dbReference type="FunFam" id="3.40.50.620:FF:000115">
    <property type="entry name" value="tRNA-specific 2-thiouridylase MnmA"/>
    <property type="match status" value="1"/>
</dbReference>
<evidence type="ECO:0000256" key="10">
    <source>
        <dbReference type="SAM" id="MobiDB-lite"/>
    </source>
</evidence>
<feature type="binding site" evidence="9">
    <location>
        <position position="178"/>
    </location>
    <ligand>
        <name>ATP</name>
        <dbReference type="ChEBI" id="CHEBI:30616"/>
    </ligand>
</feature>
<keyword evidence="4 9" id="KW-0547">Nucleotide-binding</keyword>
<feature type="site" description="Interaction with tRNA" evidence="9">
    <location>
        <position position="179"/>
    </location>
</feature>
<keyword evidence="3 9" id="KW-0819">tRNA processing</keyword>
<dbReference type="InterPro" id="IPR014729">
    <property type="entry name" value="Rossmann-like_a/b/a_fold"/>
</dbReference>
<dbReference type="GO" id="GO:0005737">
    <property type="term" value="C:cytoplasm"/>
    <property type="evidence" value="ECO:0007669"/>
    <property type="project" value="UniProtKB-SubCell"/>
</dbReference>
<evidence type="ECO:0000256" key="8">
    <source>
        <dbReference type="ARBA" id="ARBA00051542"/>
    </source>
</evidence>
<keyword evidence="9" id="KW-0963">Cytoplasm</keyword>
<dbReference type="PANTHER" id="PTHR11933">
    <property type="entry name" value="TRNA 5-METHYLAMINOMETHYL-2-THIOURIDYLATE -METHYLTRANSFERASE"/>
    <property type="match status" value="1"/>
</dbReference>
<dbReference type="Pfam" id="PF20259">
    <property type="entry name" value="tRNA_Me_trans_M"/>
    <property type="match status" value="1"/>
</dbReference>
<dbReference type="InterPro" id="IPR046884">
    <property type="entry name" value="MnmA-like_central"/>
</dbReference>
<dbReference type="Gene3D" id="2.30.30.280">
    <property type="entry name" value="Adenine nucleotide alpha hydrolases-like domains"/>
    <property type="match status" value="1"/>
</dbReference>
<feature type="domain" description="tRNA-specific 2-thiouridylase MnmA-like central" evidence="12">
    <location>
        <begin position="270"/>
        <end position="323"/>
    </location>
</feature>
<evidence type="ECO:0000256" key="2">
    <source>
        <dbReference type="ARBA" id="ARBA00022679"/>
    </source>
</evidence>
<dbReference type="InterPro" id="IPR046885">
    <property type="entry name" value="MnmA-like_C"/>
</dbReference>
<dbReference type="Gene3D" id="2.40.30.10">
    <property type="entry name" value="Translation factors"/>
    <property type="match status" value="1"/>
</dbReference>
<feature type="region of interest" description="Disordered" evidence="10">
    <location>
        <begin position="1"/>
        <end position="31"/>
    </location>
</feature>
<feature type="binding site" evidence="9">
    <location>
        <position position="89"/>
    </location>
    <ligand>
        <name>ATP</name>
        <dbReference type="ChEBI" id="CHEBI:30616"/>
    </ligand>
</feature>
<feature type="site" description="Interaction with tRNA" evidence="9">
    <location>
        <position position="390"/>
    </location>
</feature>
<dbReference type="GO" id="GO:0103016">
    <property type="term" value="F:tRNA-uridine 2-sulfurtransferase activity"/>
    <property type="evidence" value="ECO:0007669"/>
    <property type="project" value="UniProtKB-EC"/>
</dbReference>
<dbReference type="NCBIfam" id="TIGR00420">
    <property type="entry name" value="trmU"/>
    <property type="match status" value="1"/>
</dbReference>
<keyword evidence="5 9" id="KW-0067">ATP-binding</keyword>